<reference evidence="3" key="2">
    <citation type="submission" date="2022-03" db="EMBL/GenBank/DDBJ databases">
        <title>Draft title - Genomic analysis of global carrot germplasm unveils the trajectory of domestication and the origin of high carotenoid orange carrot.</title>
        <authorList>
            <person name="Iorizzo M."/>
            <person name="Ellison S."/>
            <person name="Senalik D."/>
            <person name="Macko-Podgorni A."/>
            <person name="Grzebelus D."/>
            <person name="Bostan H."/>
            <person name="Rolling W."/>
            <person name="Curaba J."/>
            <person name="Simon P."/>
        </authorList>
    </citation>
    <scope>NUCLEOTIDE SEQUENCE</scope>
    <source>
        <tissue evidence="3">Leaf</tissue>
    </source>
</reference>
<accession>A0AAF1AKY7</accession>
<dbReference type="PANTHER" id="PTHR33144">
    <property type="entry name" value="OS10G0409366 PROTEIN-RELATED"/>
    <property type="match status" value="1"/>
</dbReference>
<feature type="region of interest" description="Disordered" evidence="1">
    <location>
        <begin position="629"/>
        <end position="651"/>
    </location>
</feature>
<feature type="domain" description="PB1-like" evidence="2">
    <location>
        <begin position="3"/>
        <end position="93"/>
    </location>
</feature>
<dbReference type="AlphaFoldDB" id="A0AAF1AKY7"/>
<dbReference type="Proteomes" id="UP000077755">
    <property type="component" value="Chromosome 2"/>
</dbReference>
<evidence type="ECO:0000256" key="1">
    <source>
        <dbReference type="SAM" id="MobiDB-lite"/>
    </source>
</evidence>
<dbReference type="Pfam" id="PF26130">
    <property type="entry name" value="PB1-like"/>
    <property type="match status" value="1"/>
</dbReference>
<reference evidence="3" key="1">
    <citation type="journal article" date="2016" name="Nat. Genet.">
        <title>A high-quality carrot genome assembly provides new insights into carotenoid accumulation and asterid genome evolution.</title>
        <authorList>
            <person name="Iorizzo M."/>
            <person name="Ellison S."/>
            <person name="Senalik D."/>
            <person name="Zeng P."/>
            <person name="Satapoomin P."/>
            <person name="Huang J."/>
            <person name="Bowman M."/>
            <person name="Iovene M."/>
            <person name="Sanseverino W."/>
            <person name="Cavagnaro P."/>
            <person name="Yildiz M."/>
            <person name="Macko-Podgorni A."/>
            <person name="Moranska E."/>
            <person name="Grzebelus E."/>
            <person name="Grzebelus D."/>
            <person name="Ashrafi H."/>
            <person name="Zheng Z."/>
            <person name="Cheng S."/>
            <person name="Spooner D."/>
            <person name="Van Deynze A."/>
            <person name="Simon P."/>
        </authorList>
    </citation>
    <scope>NUCLEOTIDE SEQUENCE</scope>
    <source>
        <tissue evidence="3">Leaf</tissue>
    </source>
</reference>
<evidence type="ECO:0000259" key="2">
    <source>
        <dbReference type="Pfam" id="PF26130"/>
    </source>
</evidence>
<feature type="region of interest" description="Disordered" evidence="1">
    <location>
        <begin position="137"/>
        <end position="327"/>
    </location>
</feature>
<evidence type="ECO:0000313" key="3">
    <source>
        <dbReference type="EMBL" id="WOG86503.1"/>
    </source>
</evidence>
<sequence>MDEKLITIVLHYDGIFRRSGFSPGKTLPVAKVPTEEFSYSVLMEYVKDYLHLTEIGGVYTRDGNSWRLLTKDKELLELVDRCENDGEMDLYVDTVVDKGVEPSVQMQPHVIVRPRKSIITGIIGPTKEGVKRTFVTTHQLQQQQEKKKKANKKAPEPPRRILSPRQCKKQAAGTPEKKEPVVNKNGSVRRKLNLHEGTDVEVPAQTTPTKNPYEERRNKQVLENREKFKELGLDKFLPNPNPPAVKINKEKDKVQEESDEYILENESEEEDSEDSSKSPKKKKIAPGPRTRSRANDANLCEKDPLHATRKKASKKVPAKEGVESSTAPKLLNPTCSKLLKQCGDIQSGSIAAYVALRERQKQNLELDPRIEDAGESSLPNEVEEGEPAPKRFRGRSKMYKVHGRTANEKVVITLNKQNQPIGDKKVTSELSNFLGTLVKDHVSITHVNWHVVPEDLKQKMVDYTLERYDIPDGGLKWINKTLNTCWRVHKSRVKKEHYTKYDTDEQRLENRPLEIPLEDFKLLLKYWADEGVQKLARDNTSHRNSYADPHTLGRTPLVQVRQNLKNTDPNLQSPSNAKVYFRSRKRNPKVTYKSNTEVIQKRLDSIDEVLKKGNDANELLPSGEHGAEWLVGRKGDMPSSENNPTTPQPSVADLKQITQELEAKFNRKLQGNMAWMLKKLAEANPGMKIDIGDFCAAESSDHDENGTPFGSGTQVTPLASGTQATPFPSGTQGEGSERNTI</sequence>
<dbReference type="EMBL" id="CP093344">
    <property type="protein sequence ID" value="WOG86503.1"/>
    <property type="molecule type" value="Genomic_DNA"/>
</dbReference>
<evidence type="ECO:0000313" key="4">
    <source>
        <dbReference type="Proteomes" id="UP000077755"/>
    </source>
</evidence>
<feature type="compositionally biased region" description="Polar residues" evidence="1">
    <location>
        <begin position="708"/>
        <end position="731"/>
    </location>
</feature>
<feature type="compositionally biased region" description="Basic residues" evidence="1">
    <location>
        <begin position="307"/>
        <end position="316"/>
    </location>
</feature>
<organism evidence="3 4">
    <name type="scientific">Daucus carota subsp. sativus</name>
    <name type="common">Carrot</name>
    <dbReference type="NCBI Taxonomy" id="79200"/>
    <lineage>
        <taxon>Eukaryota</taxon>
        <taxon>Viridiplantae</taxon>
        <taxon>Streptophyta</taxon>
        <taxon>Embryophyta</taxon>
        <taxon>Tracheophyta</taxon>
        <taxon>Spermatophyta</taxon>
        <taxon>Magnoliopsida</taxon>
        <taxon>eudicotyledons</taxon>
        <taxon>Gunneridae</taxon>
        <taxon>Pentapetalae</taxon>
        <taxon>asterids</taxon>
        <taxon>campanulids</taxon>
        <taxon>Apiales</taxon>
        <taxon>Apiaceae</taxon>
        <taxon>Apioideae</taxon>
        <taxon>Scandiceae</taxon>
        <taxon>Daucinae</taxon>
        <taxon>Daucus</taxon>
        <taxon>Daucus sect. Daucus</taxon>
    </lineage>
</organism>
<dbReference type="PANTHER" id="PTHR33144:SF16">
    <property type="entry name" value="OS02G0129000 PROTEIN"/>
    <property type="match status" value="1"/>
</dbReference>
<dbReference type="InterPro" id="IPR058594">
    <property type="entry name" value="PB1-like_dom_pln"/>
</dbReference>
<proteinExistence type="predicted"/>
<feature type="compositionally biased region" description="Basic and acidic residues" evidence="1">
    <location>
        <begin position="212"/>
        <end position="233"/>
    </location>
</feature>
<name>A0AAF1AKY7_DAUCS</name>
<gene>
    <name evidence="3" type="ORF">DCAR_0205714</name>
</gene>
<protein>
    <recommendedName>
        <fullName evidence="2">PB1-like domain-containing protein</fullName>
    </recommendedName>
</protein>
<feature type="compositionally biased region" description="Basic and acidic residues" evidence="1">
    <location>
        <begin position="247"/>
        <end position="256"/>
    </location>
</feature>
<feature type="region of interest" description="Disordered" evidence="1">
    <location>
        <begin position="699"/>
        <end position="741"/>
    </location>
</feature>
<feature type="region of interest" description="Disordered" evidence="1">
    <location>
        <begin position="370"/>
        <end position="389"/>
    </location>
</feature>
<feature type="compositionally biased region" description="Acidic residues" evidence="1">
    <location>
        <begin position="257"/>
        <end position="273"/>
    </location>
</feature>
<keyword evidence="4" id="KW-1185">Reference proteome</keyword>
<feature type="compositionally biased region" description="Polar residues" evidence="1">
    <location>
        <begin position="639"/>
        <end position="649"/>
    </location>
</feature>